<dbReference type="InterPro" id="IPR000782">
    <property type="entry name" value="FAS1_domain"/>
</dbReference>
<reference evidence="7 8" key="1">
    <citation type="submission" date="2018-08" db="EMBL/GenBank/DDBJ databases">
        <title>A genome reference for cultivated species of the human gut microbiota.</title>
        <authorList>
            <person name="Zou Y."/>
            <person name="Xue W."/>
            <person name="Luo G."/>
        </authorList>
    </citation>
    <scope>NUCLEOTIDE SEQUENCE [LARGE SCALE GENOMIC DNA]</scope>
    <source>
        <strain evidence="6 7">AF38-2</strain>
        <strain evidence="5 8">AF46-11NS</strain>
    </source>
</reference>
<feature type="domain" description="FAS1" evidence="2">
    <location>
        <begin position="34"/>
        <end position="179"/>
    </location>
</feature>
<name>A0A173ZGZ2_9BACE</name>
<dbReference type="InterPro" id="IPR033401">
    <property type="entry name" value="DUF5108"/>
</dbReference>
<dbReference type="Proteomes" id="UP000438288">
    <property type="component" value="Unassembled WGS sequence"/>
</dbReference>
<comment type="caution">
    <text evidence="5">The sequence shown here is derived from an EMBL/GenBank/DDBJ whole genome shotgun (WGS) entry which is preliminary data.</text>
</comment>
<dbReference type="AlphaFoldDB" id="A0A173ZGZ2"/>
<evidence type="ECO:0000313" key="10">
    <source>
        <dbReference type="Proteomes" id="UP000487596"/>
    </source>
</evidence>
<dbReference type="Proteomes" id="UP000284495">
    <property type="component" value="Unassembled WGS sequence"/>
</dbReference>
<dbReference type="EMBL" id="WDEH01000014">
    <property type="protein sequence ID" value="KAB6138744.1"/>
    <property type="molecule type" value="Genomic_DNA"/>
</dbReference>
<dbReference type="InterPro" id="IPR050904">
    <property type="entry name" value="Adhesion/Biosynth-related"/>
</dbReference>
<sequence>MKKMKKIYWMLFIILCAACNDPYDGDTYVVFDMQPAGTYLSNRSDDFSEWIHIMKYADLYNAVNQATQSFTLFVPNNAAVKEFYNRKGVSSIEDLGTEYARSLVSYHIVQDTISQEIFIEKEGALAKRTVSDDVLMVSFGSAEVGGGGMQSVYLNNEAHVIEFANKVSNGYVYVLENTLTPLTESVYARISESGRPYTILKSAMDATGVGAELDVIYDDIVDDLGQTTQQKRNYTLLAVSDDVFKEAGVNSLQDLVQLLGAGSDYTNPENALYQYVAYHVLDGSYDLSKLRSFDTPDATSKIWNTLNAGSVIRISKEDKIFYLNYRDENRACFVEDYCNLQAKNGYIHQVSSYLPVAEAEPETVLFDVCNYSIIGDWIAAGNGEDGIKFQESFGTAEKKCDVSGLNCYEYSLNNPSGTYGSYYNVTYFTTRTNNGWNTANNMDFLMLNLGNTGWVSMQTPSIIKGKYKVTLRFGYATSMEFIRTSTGGSNGGKMIFSFDGENSVTCAPYTTVPSKTLGCYSYVLYPELEFTETSTHTFRLVMNDPAASKDPNYRILIDYLLFEPIFDE</sequence>
<dbReference type="SUPFAM" id="SSF82153">
    <property type="entry name" value="FAS1 domain"/>
    <property type="match status" value="2"/>
</dbReference>
<evidence type="ECO:0000313" key="5">
    <source>
        <dbReference type="EMBL" id="RHK23961.1"/>
    </source>
</evidence>
<dbReference type="Gene3D" id="2.30.180.10">
    <property type="entry name" value="FAS1 domain"/>
    <property type="match status" value="2"/>
</dbReference>
<dbReference type="PROSITE" id="PS50213">
    <property type="entry name" value="FAS1"/>
    <property type="match status" value="2"/>
</dbReference>
<dbReference type="PANTHER" id="PTHR10900">
    <property type="entry name" value="PERIOSTIN-RELATED"/>
    <property type="match status" value="1"/>
</dbReference>
<keyword evidence="1" id="KW-0732">Signal</keyword>
<evidence type="ECO:0000313" key="7">
    <source>
        <dbReference type="Proteomes" id="UP000284495"/>
    </source>
</evidence>
<dbReference type="EMBL" id="QROO01000024">
    <property type="protein sequence ID" value="RHL35148.1"/>
    <property type="molecule type" value="Genomic_DNA"/>
</dbReference>
<dbReference type="GeneID" id="69483710"/>
<dbReference type="PANTHER" id="PTHR10900:SF77">
    <property type="entry name" value="FI19380P1"/>
    <property type="match status" value="1"/>
</dbReference>
<dbReference type="Pfam" id="PF02469">
    <property type="entry name" value="Fasciclin"/>
    <property type="match status" value="2"/>
</dbReference>
<organism evidence="5 8">
    <name type="scientific">Bacteroides xylanisolvens</name>
    <dbReference type="NCBI Taxonomy" id="371601"/>
    <lineage>
        <taxon>Bacteria</taxon>
        <taxon>Pseudomonadati</taxon>
        <taxon>Bacteroidota</taxon>
        <taxon>Bacteroidia</taxon>
        <taxon>Bacteroidales</taxon>
        <taxon>Bacteroidaceae</taxon>
        <taxon>Bacteroides</taxon>
    </lineage>
</organism>
<dbReference type="EMBL" id="QRNE01000090">
    <property type="protein sequence ID" value="RHK23961.1"/>
    <property type="molecule type" value="Genomic_DNA"/>
</dbReference>
<evidence type="ECO:0000313" key="4">
    <source>
        <dbReference type="EMBL" id="KAB6340339.1"/>
    </source>
</evidence>
<dbReference type="Proteomes" id="UP000285503">
    <property type="component" value="Unassembled WGS sequence"/>
</dbReference>
<evidence type="ECO:0000259" key="2">
    <source>
        <dbReference type="PROSITE" id="PS50213"/>
    </source>
</evidence>
<feature type="domain" description="FAS1" evidence="2">
    <location>
        <begin position="193"/>
        <end position="354"/>
    </location>
</feature>
<protein>
    <submittedName>
        <fullName evidence="5">DUF5108 domain-containing protein</fullName>
    </submittedName>
</protein>
<dbReference type="Pfam" id="PF17133">
    <property type="entry name" value="DUF5108"/>
    <property type="match status" value="1"/>
</dbReference>
<evidence type="ECO:0000313" key="6">
    <source>
        <dbReference type="EMBL" id="RHL35148.1"/>
    </source>
</evidence>
<feature type="signal peptide" evidence="1">
    <location>
        <begin position="1"/>
        <end position="20"/>
    </location>
</feature>
<evidence type="ECO:0000256" key="1">
    <source>
        <dbReference type="SAM" id="SignalP"/>
    </source>
</evidence>
<dbReference type="EMBL" id="WDCP01000010">
    <property type="protein sequence ID" value="KAB6340339.1"/>
    <property type="molecule type" value="Genomic_DNA"/>
</dbReference>
<dbReference type="RefSeq" id="WP_008645548.1">
    <property type="nucleotide sequence ID" value="NZ_CP045612.1"/>
</dbReference>
<dbReference type="SMART" id="SM00554">
    <property type="entry name" value="FAS1"/>
    <property type="match status" value="2"/>
</dbReference>
<accession>A0A173ZGZ2</accession>
<dbReference type="InterPro" id="IPR036378">
    <property type="entry name" value="FAS1_dom_sf"/>
</dbReference>
<feature type="chain" id="PRO_5036007832" evidence="1">
    <location>
        <begin position="21"/>
        <end position="568"/>
    </location>
</feature>
<evidence type="ECO:0000313" key="3">
    <source>
        <dbReference type="EMBL" id="KAB6138744.1"/>
    </source>
</evidence>
<evidence type="ECO:0000313" key="8">
    <source>
        <dbReference type="Proteomes" id="UP000285503"/>
    </source>
</evidence>
<dbReference type="Proteomes" id="UP000487596">
    <property type="component" value="Unassembled WGS sequence"/>
</dbReference>
<proteinExistence type="predicted"/>
<evidence type="ECO:0000313" key="9">
    <source>
        <dbReference type="Proteomes" id="UP000438288"/>
    </source>
</evidence>
<gene>
    <name evidence="6" type="ORF">DW027_17270</name>
    <name evidence="5" type="ORF">DW075_15535</name>
    <name evidence="3" type="ORF">GA424_10270</name>
    <name evidence="4" type="ORF">GAZ43_07170</name>
</gene>
<reference evidence="9 10" key="2">
    <citation type="journal article" date="2019" name="Nat. Med.">
        <title>A library of human gut bacterial isolates paired with longitudinal multiomics data enables mechanistic microbiome research.</title>
        <authorList>
            <person name="Poyet M."/>
            <person name="Groussin M."/>
            <person name="Gibbons S.M."/>
            <person name="Avila-Pacheco J."/>
            <person name="Jiang X."/>
            <person name="Kearney S.M."/>
            <person name="Perrotta A.R."/>
            <person name="Berdy B."/>
            <person name="Zhao S."/>
            <person name="Lieberman T.D."/>
            <person name="Swanson P.K."/>
            <person name="Smith M."/>
            <person name="Roesemann S."/>
            <person name="Alexander J.E."/>
            <person name="Rich S.A."/>
            <person name="Livny J."/>
            <person name="Vlamakis H."/>
            <person name="Clish C."/>
            <person name="Bullock K."/>
            <person name="Deik A."/>
            <person name="Scott J."/>
            <person name="Pierce K.A."/>
            <person name="Xavier R.J."/>
            <person name="Alm E.J."/>
        </authorList>
    </citation>
    <scope>NUCLEOTIDE SEQUENCE [LARGE SCALE GENOMIC DNA]</scope>
    <source>
        <strain evidence="4 9">BIOML-A16</strain>
        <strain evidence="3 10">BIOML-A62</strain>
    </source>
</reference>